<dbReference type="Proteomes" id="UP000235672">
    <property type="component" value="Unassembled WGS sequence"/>
</dbReference>
<dbReference type="EMBL" id="KZ613491">
    <property type="protein sequence ID" value="PMD18944.1"/>
    <property type="molecule type" value="Genomic_DNA"/>
</dbReference>
<evidence type="ECO:0000313" key="3">
    <source>
        <dbReference type="EMBL" id="PMD18944.1"/>
    </source>
</evidence>
<dbReference type="Gene3D" id="3.30.710.10">
    <property type="entry name" value="Potassium Channel Kv1.1, Chain A"/>
    <property type="match status" value="1"/>
</dbReference>
<keyword evidence="4" id="KW-1185">Reference proteome</keyword>
<dbReference type="STRING" id="1745343.A0A2J6PYA2"/>
<dbReference type="InterPro" id="IPR000210">
    <property type="entry name" value="BTB/POZ_dom"/>
</dbReference>
<protein>
    <recommendedName>
        <fullName evidence="2">BTB domain-containing protein</fullName>
    </recommendedName>
</protein>
<name>A0A2J6PYA2_9HELO</name>
<evidence type="ECO:0000313" key="4">
    <source>
        <dbReference type="Proteomes" id="UP000235672"/>
    </source>
</evidence>
<accession>A0A2J6PYA2</accession>
<dbReference type="InterPro" id="IPR011333">
    <property type="entry name" value="SKP1/BTB/POZ_sf"/>
</dbReference>
<evidence type="ECO:0000259" key="2">
    <source>
        <dbReference type="SMART" id="SM00225"/>
    </source>
</evidence>
<feature type="domain" description="BTB" evidence="2">
    <location>
        <begin position="249"/>
        <end position="363"/>
    </location>
</feature>
<gene>
    <name evidence="3" type="ORF">NA56DRAFT_705982</name>
</gene>
<feature type="region of interest" description="Disordered" evidence="1">
    <location>
        <begin position="141"/>
        <end position="200"/>
    </location>
</feature>
<dbReference type="AlphaFoldDB" id="A0A2J6PYA2"/>
<reference evidence="3 4" key="1">
    <citation type="submission" date="2016-05" db="EMBL/GenBank/DDBJ databases">
        <title>A degradative enzymes factory behind the ericoid mycorrhizal symbiosis.</title>
        <authorList>
            <consortium name="DOE Joint Genome Institute"/>
            <person name="Martino E."/>
            <person name="Morin E."/>
            <person name="Grelet G."/>
            <person name="Kuo A."/>
            <person name="Kohler A."/>
            <person name="Daghino S."/>
            <person name="Barry K."/>
            <person name="Choi C."/>
            <person name="Cichocki N."/>
            <person name="Clum A."/>
            <person name="Copeland A."/>
            <person name="Hainaut M."/>
            <person name="Haridas S."/>
            <person name="Labutti K."/>
            <person name="Lindquist E."/>
            <person name="Lipzen A."/>
            <person name="Khouja H.-R."/>
            <person name="Murat C."/>
            <person name="Ohm R."/>
            <person name="Olson A."/>
            <person name="Spatafora J."/>
            <person name="Veneault-Fourrey C."/>
            <person name="Henrissat B."/>
            <person name="Grigoriev I."/>
            <person name="Martin F."/>
            <person name="Perotto S."/>
        </authorList>
    </citation>
    <scope>NUCLEOTIDE SEQUENCE [LARGE SCALE GENOMIC DNA]</scope>
    <source>
        <strain evidence="3 4">UAMH 7357</strain>
    </source>
</reference>
<sequence length="519" mass="58591">MAGKRRFTDEELKFILSFKRTNVKVIVAECAKKWPERGISESNVGSIKSHYFIDAEGNVQSQHLHQRSMRDEHDRSRERIASMIKAKQEADEAEIQEFAKAWFEKYQKAGRETEQSLGLPKCPSNANNQPKAATSALINEAEKQGQVDSACSEGTTELRPTQVSQSPTLLSSHTSAVQSTSPIQVSTEGARMSTSNLSQTTAFSSTKLKPSLGPLNPESNISLTSMASNRATNSDDTEYPTFYDYAGSEIIEFRVGHKRKSFKIHKKLLVAKSKYIRVDPVVYLPFRDPDAFAFIFEWFYRQNITAFPELTSGRARTPAHEGTPQFIRHSKAISNLIKVYSLALLWEMPELSDLVMNQLGRFYFWTQTQRWPSQEEFRAAYQQTRPDCGLRKLMARSYNYILLKYDDNSISLGDLSTTKELVGLAEKIPSLKEDSFNGLRGLMSDGSTRLLYPGYDKVCDYHAHGQQEACRFKGISFRGQDSLASPSTELSHTPIKNKSEFSTDVPSTTIIYCKTSITF</sequence>
<dbReference type="SMART" id="SM00225">
    <property type="entry name" value="BTB"/>
    <property type="match status" value="1"/>
</dbReference>
<dbReference type="SUPFAM" id="SSF54695">
    <property type="entry name" value="POZ domain"/>
    <property type="match status" value="1"/>
</dbReference>
<organism evidence="3 4">
    <name type="scientific">Hyaloscypha hepaticicola</name>
    <dbReference type="NCBI Taxonomy" id="2082293"/>
    <lineage>
        <taxon>Eukaryota</taxon>
        <taxon>Fungi</taxon>
        <taxon>Dikarya</taxon>
        <taxon>Ascomycota</taxon>
        <taxon>Pezizomycotina</taxon>
        <taxon>Leotiomycetes</taxon>
        <taxon>Helotiales</taxon>
        <taxon>Hyaloscyphaceae</taxon>
        <taxon>Hyaloscypha</taxon>
    </lineage>
</organism>
<feature type="compositionally biased region" description="Polar residues" evidence="1">
    <location>
        <begin position="146"/>
        <end position="200"/>
    </location>
</feature>
<proteinExistence type="predicted"/>
<evidence type="ECO:0000256" key="1">
    <source>
        <dbReference type="SAM" id="MobiDB-lite"/>
    </source>
</evidence>